<dbReference type="RefSeq" id="XP_026287901.2">
    <property type="nucleotide sequence ID" value="XM_026432116.2"/>
</dbReference>
<keyword evidence="11" id="KW-1185">Reference proteome</keyword>
<keyword evidence="5 9" id="KW-0560">Oxidoreductase</keyword>
<gene>
    <name evidence="12" type="primary">LOC113213146</name>
</gene>
<feature type="compositionally biased region" description="Pro residues" evidence="10">
    <location>
        <begin position="462"/>
        <end position="474"/>
    </location>
</feature>
<dbReference type="PROSITE" id="PS00086">
    <property type="entry name" value="CYTOCHROME_P450"/>
    <property type="match status" value="1"/>
</dbReference>
<evidence type="ECO:0000256" key="1">
    <source>
        <dbReference type="ARBA" id="ARBA00001971"/>
    </source>
</evidence>
<evidence type="ECO:0000313" key="11">
    <source>
        <dbReference type="Proteomes" id="UP000504606"/>
    </source>
</evidence>
<dbReference type="InterPro" id="IPR017972">
    <property type="entry name" value="Cyt_P450_CS"/>
</dbReference>
<dbReference type="SUPFAM" id="SSF48264">
    <property type="entry name" value="Cytochrome P450"/>
    <property type="match status" value="1"/>
</dbReference>
<name>A0A6J1TAY2_FRAOC</name>
<proteinExistence type="inferred from homology"/>
<dbReference type="InterPro" id="IPR036396">
    <property type="entry name" value="Cyt_P450_sf"/>
</dbReference>
<dbReference type="InterPro" id="IPR050196">
    <property type="entry name" value="Cytochrome_P450_Monoox"/>
</dbReference>
<reference evidence="12" key="1">
    <citation type="submission" date="2025-08" db="UniProtKB">
        <authorList>
            <consortium name="RefSeq"/>
        </authorList>
    </citation>
    <scope>IDENTIFICATION</scope>
    <source>
        <tissue evidence="12">Whole organism</tissue>
    </source>
</reference>
<evidence type="ECO:0000256" key="10">
    <source>
        <dbReference type="SAM" id="MobiDB-lite"/>
    </source>
</evidence>
<dbReference type="KEGG" id="foc:113213146"/>
<dbReference type="GO" id="GO:0016705">
    <property type="term" value="F:oxidoreductase activity, acting on paired donors, with incorporation or reduction of molecular oxygen"/>
    <property type="evidence" value="ECO:0007669"/>
    <property type="project" value="InterPro"/>
</dbReference>
<dbReference type="PANTHER" id="PTHR24291:SF201">
    <property type="entry name" value="CYTOCHROME P450, FAMILY 4, SUBFAMILY B, POLYPEPTIDE 7"/>
    <property type="match status" value="1"/>
</dbReference>
<dbReference type="PANTHER" id="PTHR24291">
    <property type="entry name" value="CYTOCHROME P450 FAMILY 4"/>
    <property type="match status" value="1"/>
</dbReference>
<protein>
    <submittedName>
        <fullName evidence="12">Cytochrome P450 4C1-like</fullName>
    </submittedName>
</protein>
<keyword evidence="6 8" id="KW-0408">Iron</keyword>
<dbReference type="Pfam" id="PF00067">
    <property type="entry name" value="p450"/>
    <property type="match status" value="1"/>
</dbReference>
<keyword evidence="3 8" id="KW-0349">Heme</keyword>
<evidence type="ECO:0000256" key="3">
    <source>
        <dbReference type="ARBA" id="ARBA00022617"/>
    </source>
</evidence>
<evidence type="ECO:0000256" key="7">
    <source>
        <dbReference type="ARBA" id="ARBA00023033"/>
    </source>
</evidence>
<dbReference type="InterPro" id="IPR002401">
    <property type="entry name" value="Cyt_P450_E_grp-I"/>
</dbReference>
<feature type="region of interest" description="Disordered" evidence="10">
    <location>
        <begin position="459"/>
        <end position="483"/>
    </location>
</feature>
<organism evidence="11 12">
    <name type="scientific">Frankliniella occidentalis</name>
    <name type="common">Western flower thrips</name>
    <name type="synonym">Euthrips occidentalis</name>
    <dbReference type="NCBI Taxonomy" id="133901"/>
    <lineage>
        <taxon>Eukaryota</taxon>
        <taxon>Metazoa</taxon>
        <taxon>Ecdysozoa</taxon>
        <taxon>Arthropoda</taxon>
        <taxon>Hexapoda</taxon>
        <taxon>Insecta</taxon>
        <taxon>Pterygota</taxon>
        <taxon>Neoptera</taxon>
        <taxon>Paraneoptera</taxon>
        <taxon>Thysanoptera</taxon>
        <taxon>Terebrantia</taxon>
        <taxon>Thripoidea</taxon>
        <taxon>Thripidae</taxon>
        <taxon>Frankliniella</taxon>
    </lineage>
</organism>
<dbReference type="GO" id="GO:0004497">
    <property type="term" value="F:monooxygenase activity"/>
    <property type="evidence" value="ECO:0007669"/>
    <property type="project" value="UniProtKB-KW"/>
</dbReference>
<dbReference type="Proteomes" id="UP000504606">
    <property type="component" value="Unplaced"/>
</dbReference>
<dbReference type="Gene3D" id="1.10.630.10">
    <property type="entry name" value="Cytochrome P450"/>
    <property type="match status" value="1"/>
</dbReference>
<feature type="binding site" description="axial binding residue" evidence="8">
    <location>
        <position position="403"/>
    </location>
    <ligand>
        <name>heme</name>
        <dbReference type="ChEBI" id="CHEBI:30413"/>
    </ligand>
    <ligandPart>
        <name>Fe</name>
        <dbReference type="ChEBI" id="CHEBI:18248"/>
    </ligandPart>
</feature>
<dbReference type="GeneID" id="113213146"/>
<dbReference type="GO" id="GO:0005506">
    <property type="term" value="F:iron ion binding"/>
    <property type="evidence" value="ECO:0007669"/>
    <property type="project" value="InterPro"/>
</dbReference>
<evidence type="ECO:0000256" key="6">
    <source>
        <dbReference type="ARBA" id="ARBA00023004"/>
    </source>
</evidence>
<evidence type="ECO:0000256" key="8">
    <source>
        <dbReference type="PIRSR" id="PIRSR602401-1"/>
    </source>
</evidence>
<dbReference type="AlphaFoldDB" id="A0A6J1TAY2"/>
<dbReference type="OrthoDB" id="1470350at2759"/>
<accession>A0A6J1TAY2</accession>
<comment type="cofactor">
    <cofactor evidence="1 8">
        <name>heme</name>
        <dbReference type="ChEBI" id="CHEBI:30413"/>
    </cofactor>
</comment>
<comment type="similarity">
    <text evidence="2 9">Belongs to the cytochrome P450 family.</text>
</comment>
<evidence type="ECO:0000256" key="4">
    <source>
        <dbReference type="ARBA" id="ARBA00022723"/>
    </source>
</evidence>
<dbReference type="GO" id="GO:0020037">
    <property type="term" value="F:heme binding"/>
    <property type="evidence" value="ECO:0007669"/>
    <property type="project" value="InterPro"/>
</dbReference>
<feature type="non-terminal residue" evidence="12">
    <location>
        <position position="1"/>
    </location>
</feature>
<sequence>RASRRAGTYEVLTELCSRYAASPAFRVCVGHATTVFLLRPDDIGAVLSSTRFATKSSLYSALEPLIGSGLAILAGEDYRRHRKAVTPSLHLDVLKEFAPVFYKHGQVLADSLAARDGSVLDVVSLCGDCANAAICETVMTTDVADDDLGRQGFLAAIPEANKHFMFRLSRPWFLGEWAFKLSGRYAAYLDTKRALDDFTERIIREKKSRLVAASTGTPPCAAPSTTRPPGGRLAFLDHVLCSAEGAALGDDELAAEVKTLVAIASGSSMDTLSLFLQTIAIRQDIQEAIWKEVTDVVGEDASRALSAADLQRLQYTERVFKEVLRFYSVVPLFARRSPEDVRLPSGVLVPRGCHVALWLPHVHRCAEHFQDPDEFDPDRFLPERARGRHPYAFLAFSAGPRSCVGQRYALHFLKAVAAALVLRLRFAVPAGGPSRPQDVPLLLNLTTCVRGGAKVLVRVRPPRPPPPGLPPRPTTPREGQGVH</sequence>
<evidence type="ECO:0000256" key="9">
    <source>
        <dbReference type="RuleBase" id="RU000461"/>
    </source>
</evidence>
<evidence type="ECO:0000256" key="2">
    <source>
        <dbReference type="ARBA" id="ARBA00010617"/>
    </source>
</evidence>
<keyword evidence="7 9" id="KW-0503">Monooxygenase</keyword>
<evidence type="ECO:0000313" key="12">
    <source>
        <dbReference type="RefSeq" id="XP_026287901.2"/>
    </source>
</evidence>
<evidence type="ECO:0000256" key="5">
    <source>
        <dbReference type="ARBA" id="ARBA00023002"/>
    </source>
</evidence>
<keyword evidence="4 8" id="KW-0479">Metal-binding</keyword>
<dbReference type="PRINTS" id="PR00463">
    <property type="entry name" value="EP450I"/>
</dbReference>
<dbReference type="InterPro" id="IPR001128">
    <property type="entry name" value="Cyt_P450"/>
</dbReference>